<dbReference type="Pfam" id="PF20778">
    <property type="entry name" value="SLS1_C"/>
    <property type="match status" value="1"/>
</dbReference>
<feature type="domain" description="SLS1 second KH" evidence="4">
    <location>
        <begin position="443"/>
        <end position="517"/>
    </location>
</feature>
<feature type="compositionally biased region" description="Basic and acidic residues" evidence="1">
    <location>
        <begin position="905"/>
        <end position="923"/>
    </location>
</feature>
<dbReference type="InterPro" id="IPR048748">
    <property type="entry name" value="SLS1_KH2"/>
</dbReference>
<evidence type="ECO:0000313" key="7">
    <source>
        <dbReference type="Proteomes" id="UP000323067"/>
    </source>
</evidence>
<evidence type="ECO:0000259" key="5">
    <source>
        <dbReference type="Pfam" id="PF20778"/>
    </source>
</evidence>
<reference evidence="6 7" key="1">
    <citation type="journal article" date="2017" name="BMC Genomics">
        <title>Chromosome level assembly and secondary metabolite potential of the parasitic fungus Cordyceps militaris.</title>
        <authorList>
            <person name="Kramer G.J."/>
            <person name="Nodwell J.R."/>
        </authorList>
    </citation>
    <scope>NUCLEOTIDE SEQUENCE [LARGE SCALE GENOMIC DNA]</scope>
    <source>
        <strain evidence="6 7">ATCC 34164</strain>
    </source>
</reference>
<feature type="compositionally biased region" description="Low complexity" evidence="1">
    <location>
        <begin position="951"/>
        <end position="972"/>
    </location>
</feature>
<dbReference type="Proteomes" id="UP000323067">
    <property type="component" value="Chromosome vii"/>
</dbReference>
<name>A0A2H4SGX3_CORMI</name>
<dbReference type="InterPro" id="IPR048400">
    <property type="entry name" value="SLS1_N"/>
</dbReference>
<feature type="domain" description="SLS1 first KH" evidence="2">
    <location>
        <begin position="369"/>
        <end position="438"/>
    </location>
</feature>
<evidence type="ECO:0000259" key="4">
    <source>
        <dbReference type="Pfam" id="PF20777"/>
    </source>
</evidence>
<dbReference type="InterPro" id="IPR048401">
    <property type="entry name" value="SLS1_C"/>
</dbReference>
<proteinExistence type="predicted"/>
<feature type="compositionally biased region" description="Basic and acidic residues" evidence="1">
    <location>
        <begin position="937"/>
        <end position="946"/>
    </location>
</feature>
<sequence length="988" mass="107972">MLSRSAQLRRIAAARPLAPTRWRCAGLARTFVATTTARRARRSDTSHKLYSPQQVNELIRGPSSGKFNHDSHTSSIPGKEVDHAQASSQVENQVESRDTVEANNSKSRTTEHAEMPDIENYEPTDAELADVLASAGAALGDEGLSTEEAEVADMDAQHHNAAHGEYDTLAAEDDILFETSPGESLRRSRPFNHELLTQQHLGVSALGRPVEALIIKNPNRMRRSRKQIPVIEPEATNAEPSVELKWTDYVANPDEEQDPVLEAWDNIDEMQPAETKTISAHEYHRLVGSLVDGFTQGQLTSYITMKHAQELEAHEAQESQMHPWIQKQTPWQAGYRIELESKKPKFVCSAAIIDKIWKLEVQEQVESLGRALVWVQPVTFRLLTGHGRPVLEAIQREMLNPGNNERLAAKSEESRIGIYAPKAAIPPIIARLNSLAQAVTSAKIPTKDIKKENLTQFTLDSLASITNTIIEKSGSGDHLTVHWIADHDRPKPTNAAADAGITPEGPADIVWRLLMAAQSAPEAEADLSSKMITRAGRGKKPKGAVYIDHHRDDRSRSWRDKLRPWTRYTDVVAKAEDNSPLPPLQLSTRVMLEELPSSPASEALSVSEVTFATFGHLLHPKDATKVPGKKNATVSRRILSPVIPHPAALTTLSAGDQPVTQSTAIVLHFAPDPTTEQHAGSATTEDATPLPRVRLTLPVDETTDLSNFDVPPSSTLHAVAAQRVQDLLLPGESVDVRLTRQRLIALDTAHQPAMRRFLAASEFNLLEGRLRTPSRVALSLPGGGAEAAPYLFMGLEVRQAVETRLGRHHTIRYESVEAGQHGDQRQELSLHRAVPPATAADGAKEGDDGFLQLVEDLAAGHVFSWNDGAALMQRRSSETFTMDMLEDAALDDEPLLLEPEAEETEPPRDDTAGSREGSEHVEEVPAEPGAQETAAPESERLIKETADSDESSLGGEATASESASTLSAAAEEPASDERPPPSSSDDKL</sequence>
<evidence type="ECO:0000256" key="1">
    <source>
        <dbReference type="SAM" id="MobiDB-lite"/>
    </source>
</evidence>
<evidence type="ECO:0000259" key="2">
    <source>
        <dbReference type="Pfam" id="PF14611"/>
    </source>
</evidence>
<feature type="domain" description="SLS1 N-terminal" evidence="3">
    <location>
        <begin position="260"/>
        <end position="362"/>
    </location>
</feature>
<dbReference type="AlphaFoldDB" id="A0A2H4SGX3"/>
<dbReference type="OrthoDB" id="5392646at2759"/>
<feature type="compositionally biased region" description="Basic and acidic residues" evidence="1">
    <location>
        <begin position="975"/>
        <end position="988"/>
    </location>
</feature>
<dbReference type="VEuPathDB" id="FungiDB:A9K55_008658"/>
<dbReference type="Pfam" id="PF14611">
    <property type="entry name" value="KH_SLS1_1"/>
    <property type="match status" value="1"/>
</dbReference>
<gene>
    <name evidence="6" type="ORF">A9K55_008658</name>
</gene>
<dbReference type="Pfam" id="PF20777">
    <property type="entry name" value="KH_SLS1_2"/>
    <property type="match status" value="1"/>
</dbReference>
<dbReference type="GO" id="GO:0005743">
    <property type="term" value="C:mitochondrial inner membrane"/>
    <property type="evidence" value="ECO:0007669"/>
    <property type="project" value="InterPro"/>
</dbReference>
<protein>
    <recommendedName>
        <fullName evidence="8">Mitochondrial inner-membrane-bound regulator-domain-containing protein</fullName>
    </recommendedName>
</protein>
<evidence type="ECO:0000259" key="3">
    <source>
        <dbReference type="Pfam" id="PF20776"/>
    </source>
</evidence>
<dbReference type="InterPro" id="IPR032741">
    <property type="entry name" value="Sls1_KH-1"/>
</dbReference>
<evidence type="ECO:0000313" key="6">
    <source>
        <dbReference type="EMBL" id="ATY62356.1"/>
    </source>
</evidence>
<dbReference type="EMBL" id="CP023324">
    <property type="protein sequence ID" value="ATY62356.1"/>
    <property type="molecule type" value="Genomic_DNA"/>
</dbReference>
<accession>A0A2H4SGX3</accession>
<dbReference type="VEuPathDB" id="FungiDB:CCM_00808"/>
<organism evidence="6 7">
    <name type="scientific">Cordyceps militaris</name>
    <name type="common">Caterpillar fungus</name>
    <name type="synonym">Clavaria militaris</name>
    <dbReference type="NCBI Taxonomy" id="73501"/>
    <lineage>
        <taxon>Eukaryota</taxon>
        <taxon>Fungi</taxon>
        <taxon>Dikarya</taxon>
        <taxon>Ascomycota</taxon>
        <taxon>Pezizomycotina</taxon>
        <taxon>Sordariomycetes</taxon>
        <taxon>Hypocreomycetidae</taxon>
        <taxon>Hypocreales</taxon>
        <taxon>Cordycipitaceae</taxon>
        <taxon>Cordyceps</taxon>
    </lineage>
</organism>
<feature type="region of interest" description="Disordered" evidence="1">
    <location>
        <begin position="57"/>
        <end position="118"/>
    </location>
</feature>
<feature type="domain" description="SLS1 C-terminal" evidence="5">
    <location>
        <begin position="555"/>
        <end position="856"/>
    </location>
</feature>
<evidence type="ECO:0008006" key="8">
    <source>
        <dbReference type="Google" id="ProtNLM"/>
    </source>
</evidence>
<feature type="region of interest" description="Disordered" evidence="1">
    <location>
        <begin position="897"/>
        <end position="988"/>
    </location>
</feature>
<dbReference type="Pfam" id="PF20776">
    <property type="entry name" value="SLS1_N"/>
    <property type="match status" value="1"/>
</dbReference>